<dbReference type="GO" id="GO:0016740">
    <property type="term" value="F:transferase activity"/>
    <property type="evidence" value="ECO:0007669"/>
    <property type="project" value="InterPro"/>
</dbReference>
<keyword evidence="5" id="KW-0694">RNA-binding</keyword>
<dbReference type="EMBL" id="DSBX01000302">
    <property type="protein sequence ID" value="HDR00188.1"/>
    <property type="molecule type" value="Genomic_DNA"/>
</dbReference>
<dbReference type="Pfam" id="PF00181">
    <property type="entry name" value="Ribosomal_L2_N"/>
    <property type="match status" value="1"/>
</dbReference>
<evidence type="ECO:0000256" key="1">
    <source>
        <dbReference type="ARBA" id="ARBA00005636"/>
    </source>
</evidence>
<keyword evidence="2 5" id="KW-0689">Ribosomal protein</keyword>
<dbReference type="GO" id="GO:0002181">
    <property type="term" value="P:cytoplasmic translation"/>
    <property type="evidence" value="ECO:0007669"/>
    <property type="project" value="TreeGrafter"/>
</dbReference>
<dbReference type="AlphaFoldDB" id="A0A7V0T6Q1"/>
<dbReference type="Gene3D" id="2.40.50.140">
    <property type="entry name" value="Nucleic acid-binding proteins"/>
    <property type="match status" value="1"/>
</dbReference>
<dbReference type="InterPro" id="IPR008991">
    <property type="entry name" value="Translation_prot_SH3-like_sf"/>
</dbReference>
<protein>
    <recommendedName>
        <fullName evidence="4 5">Large ribosomal subunit protein uL2</fullName>
    </recommendedName>
</protein>
<feature type="domain" description="Large ribosomal subunit protein uL2 RNA-binding" evidence="8">
    <location>
        <begin position="43"/>
        <end position="119"/>
    </location>
</feature>
<evidence type="ECO:0000259" key="8">
    <source>
        <dbReference type="SMART" id="SM01383"/>
    </source>
</evidence>
<dbReference type="InterPro" id="IPR005880">
    <property type="entry name" value="Ribosomal_uL2_bac/org-type"/>
</dbReference>
<dbReference type="SUPFAM" id="SSF50104">
    <property type="entry name" value="Translation proteins SH3-like domain"/>
    <property type="match status" value="1"/>
</dbReference>
<dbReference type="HAMAP" id="MF_01320_B">
    <property type="entry name" value="Ribosomal_uL2_B"/>
    <property type="match status" value="1"/>
</dbReference>
<dbReference type="SUPFAM" id="SSF50249">
    <property type="entry name" value="Nucleic acid-binding proteins"/>
    <property type="match status" value="1"/>
</dbReference>
<comment type="subunit">
    <text evidence="5">Part of the 50S ribosomal subunit. Forms a bridge to the 30S subunit in the 70S ribosome.</text>
</comment>
<proteinExistence type="inferred from homology"/>
<keyword evidence="3 5" id="KW-0687">Ribonucleoprotein</keyword>
<dbReference type="InterPro" id="IPR002171">
    <property type="entry name" value="Ribosomal_uL2"/>
</dbReference>
<dbReference type="InterPro" id="IPR012340">
    <property type="entry name" value="NA-bd_OB-fold"/>
</dbReference>
<accession>A0A7V0T6Q1</accession>
<comment type="similarity">
    <text evidence="1 5">Belongs to the universal ribosomal protein uL2 family.</text>
</comment>
<evidence type="ECO:0000256" key="6">
    <source>
        <dbReference type="SAM" id="MobiDB-lite"/>
    </source>
</evidence>
<name>A0A7V0T6Q1_UNCW3</name>
<keyword evidence="5" id="KW-0699">rRNA-binding</keyword>
<dbReference type="NCBIfam" id="TIGR01171">
    <property type="entry name" value="rplB_bact"/>
    <property type="match status" value="1"/>
</dbReference>
<dbReference type="Gene3D" id="4.10.950.10">
    <property type="entry name" value="Ribosomal protein L2, domain 3"/>
    <property type="match status" value="1"/>
</dbReference>
<dbReference type="InterPro" id="IPR022669">
    <property type="entry name" value="Ribosomal_uL2_C"/>
</dbReference>
<dbReference type="PANTHER" id="PTHR13691">
    <property type="entry name" value="RIBOSOMAL PROTEIN L2"/>
    <property type="match status" value="1"/>
</dbReference>
<evidence type="ECO:0000256" key="2">
    <source>
        <dbReference type="ARBA" id="ARBA00022980"/>
    </source>
</evidence>
<dbReference type="PANTHER" id="PTHR13691:SF5">
    <property type="entry name" value="LARGE RIBOSOMAL SUBUNIT PROTEIN UL2M"/>
    <property type="match status" value="1"/>
</dbReference>
<sequence length="276" mass="30930">MGIKRHNPTTPSRRYLQVADFEELTPGVKPRKSLLEPLRRKGGRNNRGRITAKRRGGGAKRNYRVIDFRREKQDVPGRVSSVEYDPNRSARIALVSYADGDYRYILCPEGLKVGDSVQAGRNLPVRNGNAMPLSDIPAGVEVHNIQFAPRGRSFLVRSAGTSARLMAKEDKWGVVRLPSGEIRRFELDCFATIGRVSYPEHKDIVIGKAGRVRHMGRRPRVRAVVMNPVDHPMGGGEGKSSGGRHPCSESGFPAKGARTRNRKKKSSRYIIKRRKR</sequence>
<reference evidence="9" key="1">
    <citation type="journal article" date="2020" name="mSystems">
        <title>Genome- and Community-Level Interaction Insights into Carbon Utilization and Element Cycling Functions of Hydrothermarchaeota in Hydrothermal Sediment.</title>
        <authorList>
            <person name="Zhou Z."/>
            <person name="Liu Y."/>
            <person name="Xu W."/>
            <person name="Pan J."/>
            <person name="Luo Z.H."/>
            <person name="Li M."/>
        </authorList>
    </citation>
    <scope>NUCLEOTIDE SEQUENCE [LARGE SCALE GENOMIC DNA]</scope>
    <source>
        <strain evidence="9">SpSt-1182</strain>
    </source>
</reference>
<dbReference type="GO" id="GO:0019843">
    <property type="term" value="F:rRNA binding"/>
    <property type="evidence" value="ECO:0007669"/>
    <property type="project" value="UniProtKB-UniRule"/>
</dbReference>
<dbReference type="SMART" id="SM01382">
    <property type="entry name" value="Ribosomal_L2_C"/>
    <property type="match status" value="1"/>
</dbReference>
<gene>
    <name evidence="5" type="primary">rplB</name>
    <name evidence="9" type="ORF">ENN51_07900</name>
</gene>
<feature type="compositionally biased region" description="Basic residues" evidence="6">
    <location>
        <begin position="257"/>
        <end position="276"/>
    </location>
</feature>
<dbReference type="FunFam" id="4.10.950.10:FF:000001">
    <property type="entry name" value="50S ribosomal protein L2"/>
    <property type="match status" value="1"/>
</dbReference>
<dbReference type="GO" id="GO:0003735">
    <property type="term" value="F:structural constituent of ribosome"/>
    <property type="evidence" value="ECO:0007669"/>
    <property type="project" value="InterPro"/>
</dbReference>
<dbReference type="FunFam" id="2.30.30.30:FF:000001">
    <property type="entry name" value="50S ribosomal protein L2"/>
    <property type="match status" value="1"/>
</dbReference>
<feature type="region of interest" description="Disordered" evidence="6">
    <location>
        <begin position="227"/>
        <end position="276"/>
    </location>
</feature>
<dbReference type="InterPro" id="IPR014722">
    <property type="entry name" value="Rib_uL2_dom2"/>
</dbReference>
<evidence type="ECO:0000259" key="7">
    <source>
        <dbReference type="SMART" id="SM01382"/>
    </source>
</evidence>
<feature type="compositionally biased region" description="Basic residues" evidence="6">
    <location>
        <begin position="40"/>
        <end position="58"/>
    </location>
</feature>
<organism evidence="9">
    <name type="scientific">candidate division WOR-3 bacterium</name>
    <dbReference type="NCBI Taxonomy" id="2052148"/>
    <lineage>
        <taxon>Bacteria</taxon>
        <taxon>Bacteria division WOR-3</taxon>
    </lineage>
</organism>
<dbReference type="GO" id="GO:0015934">
    <property type="term" value="C:large ribosomal subunit"/>
    <property type="evidence" value="ECO:0007669"/>
    <property type="project" value="InterPro"/>
</dbReference>
<evidence type="ECO:0000256" key="5">
    <source>
        <dbReference type="HAMAP-Rule" id="MF_01320"/>
    </source>
</evidence>
<dbReference type="SMART" id="SM01383">
    <property type="entry name" value="Ribosomal_L2"/>
    <property type="match status" value="1"/>
</dbReference>
<dbReference type="Gene3D" id="2.30.30.30">
    <property type="match status" value="1"/>
</dbReference>
<dbReference type="Proteomes" id="UP000885672">
    <property type="component" value="Unassembled WGS sequence"/>
</dbReference>
<feature type="region of interest" description="Disordered" evidence="6">
    <location>
        <begin position="38"/>
        <end position="58"/>
    </location>
</feature>
<comment type="function">
    <text evidence="5">One of the primary rRNA binding proteins. Required for association of the 30S and 50S subunits to form the 70S ribosome, for tRNA binding and peptide bond formation. It has been suggested to have peptidyltransferase activity; this is somewhat controversial. Makes several contacts with the 16S rRNA in the 70S ribosome.</text>
</comment>
<feature type="domain" description="Large ribosomal subunit protein uL2 C-terminal" evidence="7">
    <location>
        <begin position="125"/>
        <end position="253"/>
    </location>
</feature>
<evidence type="ECO:0000313" key="9">
    <source>
        <dbReference type="EMBL" id="HDR00188.1"/>
    </source>
</evidence>
<dbReference type="Pfam" id="PF03947">
    <property type="entry name" value="Ribosomal_L2_C"/>
    <property type="match status" value="1"/>
</dbReference>
<comment type="caution">
    <text evidence="9">The sequence shown here is derived from an EMBL/GenBank/DDBJ whole genome shotgun (WGS) entry which is preliminary data.</text>
</comment>
<dbReference type="FunFam" id="2.40.50.140:FF:000003">
    <property type="entry name" value="50S ribosomal protein L2"/>
    <property type="match status" value="1"/>
</dbReference>
<evidence type="ECO:0000256" key="4">
    <source>
        <dbReference type="ARBA" id="ARBA00035242"/>
    </source>
</evidence>
<dbReference type="InterPro" id="IPR014726">
    <property type="entry name" value="Ribosomal_uL2_dom3"/>
</dbReference>
<evidence type="ECO:0000256" key="3">
    <source>
        <dbReference type="ARBA" id="ARBA00023274"/>
    </source>
</evidence>
<dbReference type="InterPro" id="IPR022666">
    <property type="entry name" value="Ribosomal_uL2_RNA-bd_dom"/>
</dbReference>
<dbReference type="PIRSF" id="PIRSF002158">
    <property type="entry name" value="Ribosomal_L2"/>
    <property type="match status" value="1"/>
</dbReference>